<reference evidence="1" key="1">
    <citation type="submission" date="2019-11" db="EMBL/GenBank/DDBJ databases">
        <title>Bipolaris sorokiniana Genome sequencing.</title>
        <authorList>
            <person name="Wang H."/>
        </authorList>
    </citation>
    <scope>NUCLEOTIDE SEQUENCE</scope>
</reference>
<organism evidence="1 2">
    <name type="scientific">Cochliobolus sativus</name>
    <name type="common">Common root rot and spot blotch fungus</name>
    <name type="synonym">Bipolaris sorokiniana</name>
    <dbReference type="NCBI Taxonomy" id="45130"/>
    <lineage>
        <taxon>Eukaryota</taxon>
        <taxon>Fungi</taxon>
        <taxon>Dikarya</taxon>
        <taxon>Ascomycota</taxon>
        <taxon>Pezizomycotina</taxon>
        <taxon>Dothideomycetes</taxon>
        <taxon>Pleosporomycetidae</taxon>
        <taxon>Pleosporales</taxon>
        <taxon>Pleosporineae</taxon>
        <taxon>Pleosporaceae</taxon>
        <taxon>Bipolaris</taxon>
    </lineage>
</organism>
<sequence length="242" mass="26281">MLPCRVRRWPNNSAVAIALPLPLAAPRRPLDARLSSTAATQHRLHASSTACCWEHPATALPTTNPPDRLLQSPLLLFYPPPPPRCPKALTAHPTTHTNSPPLHQTPLDTHPKPPALTPVDNKQAPLGIITATTTTTTTTFNLTLQPPSLLPLAHQQVADYSPNLFTRPLSEKEKPSLPAAISIEHCWNRSPQHHPGAVTLFRCFGPPVPRSPQCRRAARLSSSVACLAGYPSRLASEYQASL</sequence>
<name>A0A8H6DXI4_COCSA</name>
<comment type="caution">
    <text evidence="1">The sequence shown here is derived from an EMBL/GenBank/DDBJ whole genome shotgun (WGS) entry which is preliminary data.</text>
</comment>
<proteinExistence type="predicted"/>
<dbReference type="AlphaFoldDB" id="A0A8H6DXI4"/>
<protein>
    <submittedName>
        <fullName evidence="1">Uncharacterized protein</fullName>
    </submittedName>
</protein>
<dbReference type="EMBL" id="WNKQ01000005">
    <property type="protein sequence ID" value="KAF5851642.1"/>
    <property type="molecule type" value="Genomic_DNA"/>
</dbReference>
<gene>
    <name evidence="1" type="ORF">GGP41_004388</name>
</gene>
<evidence type="ECO:0000313" key="2">
    <source>
        <dbReference type="Proteomes" id="UP000624244"/>
    </source>
</evidence>
<evidence type="ECO:0000313" key="1">
    <source>
        <dbReference type="EMBL" id="KAF5851642.1"/>
    </source>
</evidence>
<dbReference type="Proteomes" id="UP000624244">
    <property type="component" value="Unassembled WGS sequence"/>
</dbReference>
<accession>A0A8H6DXI4</accession>